<evidence type="ECO:0000256" key="6">
    <source>
        <dbReference type="ARBA" id="ARBA00023125"/>
    </source>
</evidence>
<feature type="active site" evidence="9">
    <location>
        <position position="364"/>
    </location>
</feature>
<evidence type="ECO:0000259" key="11">
    <source>
        <dbReference type="PROSITE" id="PS51898"/>
    </source>
</evidence>
<name>A0ABN0WKE9_9ACTN</name>
<dbReference type="SUPFAM" id="SSF56349">
    <property type="entry name" value="DNA breaking-rejoining enzymes"/>
    <property type="match status" value="1"/>
</dbReference>
<keyword evidence="4 9" id="KW-0159">Chromosome partition</keyword>
<sequence>MGANEETGVRPAERPRSSLAEPPGVGRDEGPAEPQPSAGPVGEPTQHPAGDSAEPAGRPAGESAGSAGAPVGRPAGDSDAEDDEAFDAMFGAVLAGFEWHLRAERGLSGHTVRAYLGDVADLLAHAHRMGLGDLAGLDIRMLRAWLAAQHALGRSRATLARRTASARVFTAYAHRRGTLPADPGALLGTPKQGRTLPRVLRQDEAIALLEWAPAQGEGDAGEDAHAVGEDVPAVVRDAPVAGSDGGDGPLPLRDQAVFELLYGSGIRIGELCGLDVEDIDATRRTIRVIGKGDKERTVPMSAPAARAVGAWLARGRPCLVNERSGPALFLGSRGGRVHPTVVRRALHDRLAALGLPDMGPHGLRHSAATHLLEGGADLRSVQEILGHSSLATTQVYTHVSAERLRAVYRQAHPRA</sequence>
<keyword evidence="14" id="KW-1185">Reference proteome</keyword>
<dbReference type="PANTHER" id="PTHR30349:SF77">
    <property type="entry name" value="TYROSINE RECOMBINASE XERC"/>
    <property type="match status" value="1"/>
</dbReference>
<comment type="subcellular location">
    <subcellularLocation>
        <location evidence="1 9">Cytoplasm</location>
    </subcellularLocation>
</comment>
<feature type="active site" evidence="9">
    <location>
        <position position="267"/>
    </location>
</feature>
<dbReference type="InterPro" id="IPR004107">
    <property type="entry name" value="Integrase_SAM-like_N"/>
</dbReference>
<dbReference type="Gene3D" id="1.10.443.10">
    <property type="entry name" value="Intergrase catalytic core"/>
    <property type="match status" value="1"/>
</dbReference>
<dbReference type="InterPro" id="IPR002104">
    <property type="entry name" value="Integrase_catalytic"/>
</dbReference>
<comment type="function">
    <text evidence="9">Site-specific tyrosine recombinase, which acts by catalyzing the cutting and rejoining of the recombining DNA molecules. The XerC-XerD complex is essential to convert dimers of the bacterial chromosome into monomers to permit their segregation at cell division. It also contributes to the segregational stability of plasmids.</text>
</comment>
<evidence type="ECO:0000256" key="8">
    <source>
        <dbReference type="ARBA" id="ARBA00023306"/>
    </source>
</evidence>
<evidence type="ECO:0000313" key="13">
    <source>
        <dbReference type="EMBL" id="GAA0340401.1"/>
    </source>
</evidence>
<evidence type="ECO:0000256" key="1">
    <source>
        <dbReference type="ARBA" id="ARBA00004496"/>
    </source>
</evidence>
<dbReference type="PROSITE" id="PS51900">
    <property type="entry name" value="CB"/>
    <property type="match status" value="1"/>
</dbReference>
<evidence type="ECO:0000313" key="14">
    <source>
        <dbReference type="Proteomes" id="UP001501822"/>
    </source>
</evidence>
<accession>A0ABN0WKE9</accession>
<organism evidence="13 14">
    <name type="scientific">Actinoallomurus spadix</name>
    <dbReference type="NCBI Taxonomy" id="79912"/>
    <lineage>
        <taxon>Bacteria</taxon>
        <taxon>Bacillati</taxon>
        <taxon>Actinomycetota</taxon>
        <taxon>Actinomycetes</taxon>
        <taxon>Streptosporangiales</taxon>
        <taxon>Thermomonosporaceae</taxon>
        <taxon>Actinoallomurus</taxon>
    </lineage>
</organism>
<protein>
    <recommendedName>
        <fullName evidence="9">Tyrosine recombinase XerC</fullName>
    </recommendedName>
</protein>
<dbReference type="PROSITE" id="PS51898">
    <property type="entry name" value="TYR_RECOMBINASE"/>
    <property type="match status" value="1"/>
</dbReference>
<dbReference type="SUPFAM" id="SSF47823">
    <property type="entry name" value="lambda integrase-like, N-terminal domain"/>
    <property type="match status" value="1"/>
</dbReference>
<dbReference type="Pfam" id="PF00589">
    <property type="entry name" value="Phage_integrase"/>
    <property type="match status" value="1"/>
</dbReference>
<dbReference type="EMBL" id="BAAABM010000023">
    <property type="protein sequence ID" value="GAA0340401.1"/>
    <property type="molecule type" value="Genomic_DNA"/>
</dbReference>
<keyword evidence="6 9" id="KW-0238">DNA-binding</keyword>
<comment type="subunit">
    <text evidence="9">Forms a cyclic heterotetrameric complex composed of two molecules of XerC and two molecules of XerD.</text>
</comment>
<dbReference type="InterPro" id="IPR010998">
    <property type="entry name" value="Integrase_recombinase_N"/>
</dbReference>
<evidence type="ECO:0000256" key="3">
    <source>
        <dbReference type="ARBA" id="ARBA00022618"/>
    </source>
</evidence>
<dbReference type="CDD" id="cd00798">
    <property type="entry name" value="INT_XerDC_C"/>
    <property type="match status" value="1"/>
</dbReference>
<feature type="domain" description="Core-binding (CB)" evidence="12">
    <location>
        <begin position="88"/>
        <end position="174"/>
    </location>
</feature>
<feature type="compositionally biased region" description="Basic and acidic residues" evidence="10">
    <location>
        <begin position="7"/>
        <end position="16"/>
    </location>
</feature>
<evidence type="ECO:0000256" key="2">
    <source>
        <dbReference type="ARBA" id="ARBA00022490"/>
    </source>
</evidence>
<evidence type="ECO:0000256" key="4">
    <source>
        <dbReference type="ARBA" id="ARBA00022829"/>
    </source>
</evidence>
<evidence type="ECO:0000259" key="12">
    <source>
        <dbReference type="PROSITE" id="PS51900"/>
    </source>
</evidence>
<feature type="active site" evidence="9">
    <location>
        <position position="291"/>
    </location>
</feature>
<evidence type="ECO:0000256" key="5">
    <source>
        <dbReference type="ARBA" id="ARBA00022908"/>
    </source>
</evidence>
<comment type="caution">
    <text evidence="13">The sequence shown here is derived from an EMBL/GenBank/DDBJ whole genome shotgun (WGS) entry which is preliminary data.</text>
</comment>
<evidence type="ECO:0000256" key="10">
    <source>
        <dbReference type="SAM" id="MobiDB-lite"/>
    </source>
</evidence>
<keyword evidence="5 9" id="KW-0229">DNA integration</keyword>
<feature type="domain" description="Tyr recombinase" evidence="11">
    <location>
        <begin position="195"/>
        <end position="409"/>
    </location>
</feature>
<gene>
    <name evidence="9" type="primary">xerC</name>
    <name evidence="13" type="ORF">GCM10010151_32520</name>
</gene>
<dbReference type="InterPro" id="IPR050090">
    <property type="entry name" value="Tyrosine_recombinase_XerCD"/>
</dbReference>
<dbReference type="PANTHER" id="PTHR30349">
    <property type="entry name" value="PHAGE INTEGRASE-RELATED"/>
    <property type="match status" value="1"/>
</dbReference>
<dbReference type="HAMAP" id="MF_01808">
    <property type="entry name" value="Recomb_XerC_XerD"/>
    <property type="match status" value="1"/>
</dbReference>
<dbReference type="InterPro" id="IPR023009">
    <property type="entry name" value="Tyrosine_recombinase_XerC/XerD"/>
</dbReference>
<reference evidence="13 14" key="1">
    <citation type="journal article" date="2019" name="Int. J. Syst. Evol. Microbiol.">
        <title>The Global Catalogue of Microorganisms (GCM) 10K type strain sequencing project: providing services to taxonomists for standard genome sequencing and annotation.</title>
        <authorList>
            <consortium name="The Broad Institute Genomics Platform"/>
            <consortium name="The Broad Institute Genome Sequencing Center for Infectious Disease"/>
            <person name="Wu L."/>
            <person name="Ma J."/>
        </authorList>
    </citation>
    <scope>NUCLEOTIDE SEQUENCE [LARGE SCALE GENOMIC DNA]</scope>
    <source>
        <strain evidence="13 14">JCM 3146</strain>
    </source>
</reference>
<keyword evidence="2 9" id="KW-0963">Cytoplasm</keyword>
<dbReference type="InterPro" id="IPR044068">
    <property type="entry name" value="CB"/>
</dbReference>
<dbReference type="Proteomes" id="UP001501822">
    <property type="component" value="Unassembled WGS sequence"/>
</dbReference>
<keyword evidence="7 9" id="KW-0233">DNA recombination</keyword>
<evidence type="ECO:0000256" key="9">
    <source>
        <dbReference type="HAMAP-Rule" id="MF_01808"/>
    </source>
</evidence>
<keyword evidence="8 9" id="KW-0131">Cell cycle</keyword>
<feature type="active site" evidence="9">
    <location>
        <position position="361"/>
    </location>
</feature>
<dbReference type="RefSeq" id="WP_308206161.1">
    <property type="nucleotide sequence ID" value="NZ_BAAABM010000023.1"/>
</dbReference>
<feature type="active site" evidence="9">
    <location>
        <position position="387"/>
    </location>
</feature>
<dbReference type="InterPro" id="IPR013762">
    <property type="entry name" value="Integrase-like_cat_sf"/>
</dbReference>
<proteinExistence type="inferred from homology"/>
<keyword evidence="3 9" id="KW-0132">Cell division</keyword>
<dbReference type="Pfam" id="PF02899">
    <property type="entry name" value="Phage_int_SAM_1"/>
    <property type="match status" value="1"/>
</dbReference>
<dbReference type="Gene3D" id="1.10.150.130">
    <property type="match status" value="1"/>
</dbReference>
<feature type="region of interest" description="Disordered" evidence="10">
    <location>
        <begin position="1"/>
        <end position="81"/>
    </location>
</feature>
<feature type="active site" description="O-(3'-phospho-DNA)-tyrosine intermediate" evidence="9">
    <location>
        <position position="396"/>
    </location>
</feature>
<evidence type="ECO:0000256" key="7">
    <source>
        <dbReference type="ARBA" id="ARBA00023172"/>
    </source>
</evidence>
<comment type="similarity">
    <text evidence="9">Belongs to the 'phage' integrase family. XerC subfamily.</text>
</comment>
<dbReference type="InterPro" id="IPR011010">
    <property type="entry name" value="DNA_brk_join_enz"/>
</dbReference>
<feature type="compositionally biased region" description="Low complexity" evidence="10">
    <location>
        <begin position="53"/>
        <end position="70"/>
    </location>
</feature>